<feature type="domain" description="Ig-like" evidence="2">
    <location>
        <begin position="508"/>
        <end position="599"/>
    </location>
</feature>
<feature type="domain" description="Ig-like" evidence="2">
    <location>
        <begin position="743"/>
        <end position="830"/>
    </location>
</feature>
<feature type="domain" description="Ig-like" evidence="2">
    <location>
        <begin position="1625"/>
        <end position="1707"/>
    </location>
</feature>
<feature type="domain" description="Ig-like" evidence="2">
    <location>
        <begin position="1398"/>
        <end position="1486"/>
    </location>
</feature>
<dbReference type="InterPro" id="IPR013783">
    <property type="entry name" value="Ig-like_fold"/>
</dbReference>
<dbReference type="PROSITE" id="PS50835">
    <property type="entry name" value="IG_LIKE"/>
    <property type="match status" value="19"/>
</dbReference>
<feature type="domain" description="Ig-like" evidence="2">
    <location>
        <begin position="1884"/>
        <end position="1973"/>
    </location>
</feature>
<feature type="domain" description="Ig-like" evidence="2">
    <location>
        <begin position="1118"/>
        <end position="1206"/>
    </location>
</feature>
<dbReference type="SMART" id="SM00409">
    <property type="entry name" value="IG"/>
    <property type="match status" value="19"/>
</dbReference>
<dbReference type="SUPFAM" id="SSF48726">
    <property type="entry name" value="Immunoglobulin"/>
    <property type="match status" value="19"/>
</dbReference>
<feature type="domain" description="Ig-like" evidence="2">
    <location>
        <begin position="2071"/>
        <end position="2159"/>
    </location>
</feature>
<dbReference type="GO" id="GO:0003007">
    <property type="term" value="P:heart morphogenesis"/>
    <property type="evidence" value="ECO:0007669"/>
    <property type="project" value="UniProtKB-ARBA"/>
</dbReference>
<dbReference type="Gene3D" id="2.60.40.10">
    <property type="entry name" value="Immunoglobulins"/>
    <property type="match status" value="19"/>
</dbReference>
<feature type="domain" description="Ig-like" evidence="2">
    <location>
        <begin position="349"/>
        <end position="407"/>
    </location>
</feature>
<dbReference type="EMBL" id="JAAKFY010000018">
    <property type="protein sequence ID" value="KAF3843798.1"/>
    <property type="molecule type" value="Genomic_DNA"/>
</dbReference>
<feature type="domain" description="Ig-like" evidence="2">
    <location>
        <begin position="1210"/>
        <end position="1300"/>
    </location>
</feature>
<feature type="domain" description="Ig-like" evidence="2">
    <location>
        <begin position="1528"/>
        <end position="1617"/>
    </location>
</feature>
<dbReference type="Proteomes" id="UP000518266">
    <property type="component" value="Unassembled WGS sequence"/>
</dbReference>
<dbReference type="InterPro" id="IPR003599">
    <property type="entry name" value="Ig_sub"/>
</dbReference>
<feature type="domain" description="Ig-like" evidence="2">
    <location>
        <begin position="1026"/>
        <end position="1115"/>
    </location>
</feature>
<dbReference type="GO" id="GO:0055013">
    <property type="term" value="P:cardiac muscle cell development"/>
    <property type="evidence" value="ECO:0007669"/>
    <property type="project" value="UniProtKB-ARBA"/>
</dbReference>
<dbReference type="OrthoDB" id="5969272at2759"/>
<dbReference type="SMART" id="SM00406">
    <property type="entry name" value="IGv"/>
    <property type="match status" value="4"/>
</dbReference>
<sequence>MDEKRVLTGELSQEISKSKSTKVSVTRQPKLSLMASESKDTTALPKEMTFVIQIPKPFSLNIRHQLRDALQSAVASDQPVLLADVVGRLQAVEVQEVKVQKEPKRAMFTYLITTTGAPMEITLAIEGKYPQTADLRTELQAAFHSIVYQEALVLTSEQPGTMQLDRPQRAQVASAHSKQMLSSMVETVSVAESAVGFTAVKSQAAALKTESKVAVKSASAEQRVVVQESKAAKMEQTSQIKVSTESHMAFEQSVQVSREEVRSVTMKSREKDVGATLLTTTLPPTTVPTEQVVGFSIQEHREEIFTEEITVSRSEQREIPVIVVSLEDISIDEDSKVTFSSTIKYVTKVNWFFNGQLVKSGKEFKCCKDHDTYTLVINKVVKEKHQGEYVCEAENEAGRTTTSSRLTVVSRVPPVYRQKIQPLDINIGGQAKFECEIEDAPSVTFKWYKSTVEIKQSDKYRILSRHNSSSLELLNPIKADSSEYTCKASNQHGTASCTASLIVTEMYPPVFVSQPDPMTLYVGKQAMLQCSLTGTSPMEVVWHKDNIAVSSGGNYVMKCEKNKYSLQIKSLTVADQGVYLCKASNSVGTATFTTELRVVNKPSFVQTVEPASVACQVDEDTGVTVTWTRDGKKVHQSMDCKLSFEDKPPTFVKKMENKITWKQGIAARLQCSVKGSPQLHIHWFWNERELSDGEKYKISFKSGVASLDILNLLITDSGSYTCEVSNNAGSESCNTLIAVKEPPSIRKELQTVEAVKGASTQMECEIAGTAPFEISWVKNKKAISSDQKHKIISQDSLSRLEIQTFESADVGDYQCVISNDVGKVTTKAVAKLKEPPTFSKRVESATAVLGNTVKLQGTIKGSAPITVKWMKDSEILRDDDSNIKMVFENNVASLSITTVAISHGGKYSCTAENQAGQQKCEATLTVQEPARVVEPAESISVTAGDSATLECTISGSPDLKVKWFKDGKEMISGRKYKMTLKDNVATMKILTAERGDTSEYKMEVSNKVGKDQCTCSVTILDRIMPPTFTKSLKRVDGNIGNDVSMDCKVSGSQPMTISWFKDDQEIKSGSKFQPEFKDSSASLRVIKLEKADSGVYKCRATNSAALRKPAARSMSKPPLFTAKPNNQDVKPGTTVSFKTGFTGTAPLAVKWFREEKEIVSGGSYFIKKDASSSSLELNSVKPSDSGKYTCQVSNDAGKVDCTAVLFVKEPPVFVRKLEATKLVTSGDSAIMECKVTGSPVISFKWFKDEMEISSSAKYKMTLTDLVASLEIVNSAVEDSGEYVCVASSEAGSDRCSSTVTIKEPPLFVRSLEPRDVVKGSEMMLEGQVSGSVPFTVSFYKNTKPIRNDKRHRITVKDDLIALQVLAVEAGDVGLYQCTVENEVGKASCDCQLTLKEPPSFVKKLENLSSLVGSEVSLQCSLKGSEPMSVSWTKDNHELKEAENIQITYENNIALLHFTNLQSKHGGKYSCQAQNQAGSQTCSAVVIVKGLLGNSRTLLIGAGNPYQLVKSHIYKFTRRKFPSNGQQEPAKVTEEAKSISVTQGDPATLEARFLGTKPLKARWLKAGKELSSGQRYKVQSTDTSSVLKIIKTEKGDSGDYTFEVSNDVGQSSCKATLTVLDQIIPPSFTRKLKQTEGIKGSFAHLECLVSGSLPITIQWYKDEKEIQTDEKHKSTFFENVAFLEISNLNGKESGSYTCIAKNKAGTVQCSGILFVKVGTQLHKGFYLKHYFVFSLPEPPCILEKPESMNVLPGSKVQFNVLMSGTPPLTTKWFKNKKEIISSADCNVVKDNTSSSLELFFAKTSDSGEFVCEIQNDVGSTSCQATLFVKEEGYKKALKKLIKSLPKGFEQHLDGNIFCELHRDQFFIDVFVKVTFIILCCSLEPPKFTRTPARLSVVRPGQSKMFECQVTGTPEIDICWFREGSEISPSDRYKMVFVNSVATLEVCGAETKDSGLYYCEARNEAGSESCSMELKVKEPPSFIRELSAADVVKASSACFECQVAGTGPFEITWHKDAKEIKPSAKHGFSRLNDTVRLEVHKCDAVDVGEYQCTVSNEVGSCTCKTTLNLKEPPTFTQRLEDTATVLGKMAEFKCVVKGSPTLSVQWQKDENWILENAKIERTFENNVATLRIPACEATHGGKYTCQVVNEAGQEKCFATLTVQEPPQITEKPEVIKVTVGDPFSLDCKVTGSPELKVKWSKNGKELQSIRQHKLTFENKMSSLRVQSAQKEDEGEYVFEVANHISSCSCKVKVIVLGWCAKRKTPVVHVE</sequence>
<reference evidence="3 4" key="1">
    <citation type="submission" date="2020-03" db="EMBL/GenBank/DDBJ databases">
        <title>Dissostichus mawsoni Genome sequencing and assembly.</title>
        <authorList>
            <person name="Park H."/>
        </authorList>
    </citation>
    <scope>NUCLEOTIDE SEQUENCE [LARGE SCALE GENOMIC DNA]</scope>
    <source>
        <strain evidence="3">DM0001</strain>
        <tissue evidence="3">Muscle</tissue>
    </source>
</reference>
<dbReference type="InterPro" id="IPR007110">
    <property type="entry name" value="Ig-like_dom"/>
</dbReference>
<feature type="domain" description="Ig-like" evidence="2">
    <location>
        <begin position="929"/>
        <end position="1018"/>
    </location>
</feature>
<keyword evidence="4" id="KW-1185">Reference proteome</keyword>
<dbReference type="Pfam" id="PF07679">
    <property type="entry name" value="I-set"/>
    <property type="match status" value="19"/>
</dbReference>
<evidence type="ECO:0000259" key="2">
    <source>
        <dbReference type="PROSITE" id="PS50835"/>
    </source>
</evidence>
<comment type="caution">
    <text evidence="3">The sequence shown here is derived from an EMBL/GenBank/DDBJ whole genome shotgun (WGS) entry which is preliminary data.</text>
</comment>
<dbReference type="FunFam" id="2.60.40.10:FF:000022">
    <property type="entry name" value="Cardiac titin"/>
    <property type="match status" value="17"/>
</dbReference>
<keyword evidence="1" id="KW-0393">Immunoglobulin domain</keyword>
<dbReference type="PANTHER" id="PTHR47633:SF13">
    <property type="entry name" value="MYOPALLADIN"/>
    <property type="match status" value="1"/>
</dbReference>
<dbReference type="InterPro" id="IPR036179">
    <property type="entry name" value="Ig-like_dom_sf"/>
</dbReference>
<dbReference type="InterPro" id="IPR013106">
    <property type="entry name" value="Ig_V-set"/>
</dbReference>
<dbReference type="PANTHER" id="PTHR47633">
    <property type="entry name" value="IMMUNOGLOBULIN"/>
    <property type="match status" value="1"/>
</dbReference>
<dbReference type="CDD" id="cd00096">
    <property type="entry name" value="Ig"/>
    <property type="match status" value="5"/>
</dbReference>
<dbReference type="InterPro" id="IPR003598">
    <property type="entry name" value="Ig_sub2"/>
</dbReference>
<dbReference type="FunFam" id="2.60.40.10:FF:002522">
    <property type="entry name" value="Titin b"/>
    <property type="match status" value="1"/>
</dbReference>
<name>A0A7J5Y639_DISMA</name>
<dbReference type="InterPro" id="IPR013098">
    <property type="entry name" value="Ig_I-set"/>
</dbReference>
<dbReference type="FunFam" id="2.60.40.10:FF:000107">
    <property type="entry name" value="Myosin, light chain kinase a"/>
    <property type="match status" value="1"/>
</dbReference>
<feature type="domain" description="Ig-like" evidence="2">
    <location>
        <begin position="649"/>
        <end position="738"/>
    </location>
</feature>
<accession>A0A7J5Y639</accession>
<organism evidence="3 4">
    <name type="scientific">Dissostichus mawsoni</name>
    <name type="common">Antarctic cod</name>
    <dbReference type="NCBI Taxonomy" id="36200"/>
    <lineage>
        <taxon>Eukaryota</taxon>
        <taxon>Metazoa</taxon>
        <taxon>Chordata</taxon>
        <taxon>Craniata</taxon>
        <taxon>Vertebrata</taxon>
        <taxon>Euteleostomi</taxon>
        <taxon>Actinopterygii</taxon>
        <taxon>Neopterygii</taxon>
        <taxon>Teleostei</taxon>
        <taxon>Neoteleostei</taxon>
        <taxon>Acanthomorphata</taxon>
        <taxon>Eupercaria</taxon>
        <taxon>Perciformes</taxon>
        <taxon>Notothenioidei</taxon>
        <taxon>Nototheniidae</taxon>
        <taxon>Dissostichus</taxon>
    </lineage>
</organism>
<evidence type="ECO:0000313" key="4">
    <source>
        <dbReference type="Proteomes" id="UP000518266"/>
    </source>
</evidence>
<dbReference type="SMART" id="SM00408">
    <property type="entry name" value="IGc2"/>
    <property type="match status" value="19"/>
</dbReference>
<feature type="domain" description="Ig-like" evidence="2">
    <location>
        <begin position="1304"/>
        <end position="1393"/>
    </location>
</feature>
<gene>
    <name evidence="3" type="ORF">F7725_002647</name>
</gene>
<evidence type="ECO:0000313" key="3">
    <source>
        <dbReference type="EMBL" id="KAF3843798.1"/>
    </source>
</evidence>
<feature type="domain" description="Ig-like" evidence="2">
    <location>
        <begin position="2164"/>
        <end position="2252"/>
    </location>
</feature>
<evidence type="ECO:0000256" key="1">
    <source>
        <dbReference type="ARBA" id="ARBA00023319"/>
    </source>
</evidence>
<protein>
    <recommendedName>
        <fullName evidence="2">Ig-like domain-containing protein</fullName>
    </recommendedName>
</protein>
<feature type="domain" description="Ig-like" evidence="2">
    <location>
        <begin position="1738"/>
        <end position="1826"/>
    </location>
</feature>
<feature type="domain" description="Ig-like" evidence="2">
    <location>
        <begin position="836"/>
        <end position="925"/>
    </location>
</feature>
<proteinExistence type="predicted"/>
<feature type="domain" description="Ig-like" evidence="2">
    <location>
        <begin position="413"/>
        <end position="504"/>
    </location>
</feature>
<feature type="domain" description="Ig-like" evidence="2">
    <location>
        <begin position="1978"/>
        <end position="2066"/>
    </location>
</feature>